<comment type="subcellular location">
    <subcellularLocation>
        <location evidence="1">Nucleus</location>
    </subcellularLocation>
</comment>
<dbReference type="GO" id="GO:0003677">
    <property type="term" value="F:DNA binding"/>
    <property type="evidence" value="ECO:0007669"/>
    <property type="project" value="UniProtKB-KW"/>
</dbReference>
<dbReference type="SUPFAM" id="SSF101936">
    <property type="entry name" value="DNA-binding pseudobarrel domain"/>
    <property type="match status" value="1"/>
</dbReference>
<protein>
    <recommendedName>
        <fullName evidence="8">TF-B3 domain-containing protein</fullName>
    </recommendedName>
</protein>
<keyword evidence="7" id="KW-1185">Reference proteome</keyword>
<proteinExistence type="predicted"/>
<evidence type="ECO:0000313" key="7">
    <source>
        <dbReference type="Proteomes" id="UP000015453"/>
    </source>
</evidence>
<evidence type="ECO:0000256" key="4">
    <source>
        <dbReference type="ARBA" id="ARBA00023163"/>
    </source>
</evidence>
<evidence type="ECO:0000313" key="6">
    <source>
        <dbReference type="EMBL" id="EPS67230.1"/>
    </source>
</evidence>
<evidence type="ECO:0000256" key="3">
    <source>
        <dbReference type="ARBA" id="ARBA00023125"/>
    </source>
</evidence>
<dbReference type="EMBL" id="AUSU01003231">
    <property type="protein sequence ID" value="EPS67230.1"/>
    <property type="molecule type" value="Genomic_DNA"/>
</dbReference>
<sequence>MAEGFASNPTRRETFRLTKTLTRQDALPRNSELGISPDEAYRLTGDSVFRVEIAPRQECITVYDASGYEYHMCVTNLDSSLVRVRNLRVGGSWGTFVYRNKLKAGDEVTFYETDERDKAGNHRVFVVRHVKR</sequence>
<evidence type="ECO:0000256" key="2">
    <source>
        <dbReference type="ARBA" id="ARBA00023015"/>
    </source>
</evidence>
<name>S8CKJ6_9LAMI</name>
<dbReference type="Proteomes" id="UP000015453">
    <property type="component" value="Unassembled WGS sequence"/>
</dbReference>
<dbReference type="GO" id="GO:0005634">
    <property type="term" value="C:nucleus"/>
    <property type="evidence" value="ECO:0007669"/>
    <property type="project" value="UniProtKB-SubCell"/>
</dbReference>
<keyword evidence="5" id="KW-0539">Nucleus</keyword>
<dbReference type="Gene3D" id="2.40.330.10">
    <property type="entry name" value="DNA-binding pseudobarrel domain"/>
    <property type="match status" value="1"/>
</dbReference>
<dbReference type="AlphaFoldDB" id="S8CKJ6"/>
<dbReference type="InterPro" id="IPR015300">
    <property type="entry name" value="DNA-bd_pseudobarrel_sf"/>
</dbReference>
<evidence type="ECO:0008006" key="8">
    <source>
        <dbReference type="Google" id="ProtNLM"/>
    </source>
</evidence>
<gene>
    <name evidence="6" type="ORF">M569_07547</name>
</gene>
<keyword evidence="4" id="KW-0804">Transcription</keyword>
<organism evidence="6 7">
    <name type="scientific">Genlisea aurea</name>
    <dbReference type="NCBI Taxonomy" id="192259"/>
    <lineage>
        <taxon>Eukaryota</taxon>
        <taxon>Viridiplantae</taxon>
        <taxon>Streptophyta</taxon>
        <taxon>Embryophyta</taxon>
        <taxon>Tracheophyta</taxon>
        <taxon>Spermatophyta</taxon>
        <taxon>Magnoliopsida</taxon>
        <taxon>eudicotyledons</taxon>
        <taxon>Gunneridae</taxon>
        <taxon>Pentapetalae</taxon>
        <taxon>asterids</taxon>
        <taxon>lamiids</taxon>
        <taxon>Lamiales</taxon>
        <taxon>Lentibulariaceae</taxon>
        <taxon>Genlisea</taxon>
    </lineage>
</organism>
<evidence type="ECO:0000256" key="5">
    <source>
        <dbReference type="ARBA" id="ARBA00023242"/>
    </source>
</evidence>
<keyword evidence="2" id="KW-0805">Transcription regulation</keyword>
<accession>S8CKJ6</accession>
<keyword evidence="3" id="KW-0238">DNA-binding</keyword>
<comment type="caution">
    <text evidence="6">The sequence shown here is derived from an EMBL/GenBank/DDBJ whole genome shotgun (WGS) entry which is preliminary data.</text>
</comment>
<reference evidence="6 7" key="1">
    <citation type="journal article" date="2013" name="BMC Genomics">
        <title>The miniature genome of a carnivorous plant Genlisea aurea contains a low number of genes and short non-coding sequences.</title>
        <authorList>
            <person name="Leushkin E.V."/>
            <person name="Sutormin R.A."/>
            <person name="Nabieva E.R."/>
            <person name="Penin A.A."/>
            <person name="Kondrashov A.S."/>
            <person name="Logacheva M.D."/>
        </authorList>
    </citation>
    <scope>NUCLEOTIDE SEQUENCE [LARGE SCALE GENOMIC DNA]</scope>
</reference>
<evidence type="ECO:0000256" key="1">
    <source>
        <dbReference type="ARBA" id="ARBA00004123"/>
    </source>
</evidence>